<dbReference type="CDD" id="cd24082">
    <property type="entry name" value="ASKHA_NBD_GspK-like"/>
    <property type="match status" value="1"/>
</dbReference>
<feature type="domain" description="ATPase BadF/BadG/BcrA/BcrD type" evidence="1">
    <location>
        <begin position="8"/>
        <end position="256"/>
    </location>
</feature>
<dbReference type="Pfam" id="PF01869">
    <property type="entry name" value="BcrAD_BadFG"/>
    <property type="match status" value="1"/>
</dbReference>
<evidence type="ECO:0000313" key="2">
    <source>
        <dbReference type="EMBL" id="MBI6629772.1"/>
    </source>
</evidence>
<dbReference type="RefSeq" id="WP_232897303.1">
    <property type="nucleotide sequence ID" value="NZ_JAEIJD010000005.1"/>
</dbReference>
<dbReference type="InterPro" id="IPR002731">
    <property type="entry name" value="ATPase_BadF"/>
</dbReference>
<proteinExistence type="predicted"/>
<keyword evidence="3" id="KW-1185">Reference proteome</keyword>
<protein>
    <recommendedName>
        <fullName evidence="1">ATPase BadF/BadG/BcrA/BcrD type domain-containing protein</fullName>
    </recommendedName>
</protein>
<sequence>METDQLLIGVDGGGSGCRVALADGQGRVLAQAEGGPANISGDSGLAVANIRAALDQAAQNAGVAGDVLRRAHAHMGLAGVKSPEDAAQIAARFDFARCIVTEDRPTVLAGALAGEDGVVLAIGTGSFIARAQGDRTRFVGGWGFVAGDQASGAWLGRGALEQTLLAADGLRAHTALTRALLKRFDGDPLAIMRMSLDAPPADFAALAPDVVAAALEGDTMGRQLMEQGADYICRAMTALGREDEQAVCAFGGIAEHYAEFLPAPVRACLIEPKGNALDGALYLAAHGTSDG</sequence>
<dbReference type="Proteomes" id="UP000613255">
    <property type="component" value="Unassembled WGS sequence"/>
</dbReference>
<dbReference type="Gene3D" id="3.30.420.40">
    <property type="match status" value="2"/>
</dbReference>
<dbReference type="InterPro" id="IPR052519">
    <property type="entry name" value="Euk-type_GlcNAc_Kinase"/>
</dbReference>
<dbReference type="AlphaFoldDB" id="A0A934LYH7"/>
<dbReference type="PANTHER" id="PTHR43190">
    <property type="entry name" value="N-ACETYL-D-GLUCOSAMINE KINASE"/>
    <property type="match status" value="1"/>
</dbReference>
<name>A0A934LYH7_9RHOB</name>
<dbReference type="PANTHER" id="PTHR43190:SF3">
    <property type="entry name" value="N-ACETYL-D-GLUCOSAMINE KINASE"/>
    <property type="match status" value="1"/>
</dbReference>
<evidence type="ECO:0000259" key="1">
    <source>
        <dbReference type="Pfam" id="PF01869"/>
    </source>
</evidence>
<comment type="caution">
    <text evidence="2">The sequence shown here is derived from an EMBL/GenBank/DDBJ whole genome shotgun (WGS) entry which is preliminary data.</text>
</comment>
<accession>A0A934LYH7</accession>
<dbReference type="SUPFAM" id="SSF53067">
    <property type="entry name" value="Actin-like ATPase domain"/>
    <property type="match status" value="2"/>
</dbReference>
<gene>
    <name evidence="2" type="ORF">JAO82_07730</name>
</gene>
<reference evidence="2" key="1">
    <citation type="submission" date="2020-12" db="EMBL/GenBank/DDBJ databases">
        <title>Pontibaca salina gen. nov., sp. nov., isolated from marine sediment.</title>
        <authorList>
            <person name="Bo J."/>
            <person name="Wang S."/>
            <person name="Song X."/>
            <person name="Du Z."/>
        </authorList>
    </citation>
    <scope>NUCLEOTIDE SEQUENCE</scope>
    <source>
        <strain evidence="2">S1109L</strain>
    </source>
</reference>
<dbReference type="EMBL" id="JAEIJD010000005">
    <property type="protein sequence ID" value="MBI6629772.1"/>
    <property type="molecule type" value="Genomic_DNA"/>
</dbReference>
<dbReference type="InterPro" id="IPR043129">
    <property type="entry name" value="ATPase_NBD"/>
</dbReference>
<organism evidence="2 3">
    <name type="scientific">Pontibaca salina</name>
    <dbReference type="NCBI Taxonomy" id="2795731"/>
    <lineage>
        <taxon>Bacteria</taxon>
        <taxon>Pseudomonadati</taxon>
        <taxon>Pseudomonadota</taxon>
        <taxon>Alphaproteobacteria</taxon>
        <taxon>Rhodobacterales</taxon>
        <taxon>Roseobacteraceae</taxon>
        <taxon>Pontibaca</taxon>
    </lineage>
</organism>
<evidence type="ECO:0000313" key="3">
    <source>
        <dbReference type="Proteomes" id="UP000613255"/>
    </source>
</evidence>